<reference evidence="11 12" key="1">
    <citation type="journal article" date="2023" name="G3 (Bethesda)">
        <title>A haplotype-resolved chromosome-scale genome for Quercus rubra L. provides insights into the genetics of adaptive traits for red oak species.</title>
        <authorList>
            <person name="Kapoor B."/>
            <person name="Jenkins J."/>
            <person name="Schmutz J."/>
            <person name="Zhebentyayeva T."/>
            <person name="Kuelheim C."/>
            <person name="Coggeshall M."/>
            <person name="Heim C."/>
            <person name="Lasky J.R."/>
            <person name="Leites L."/>
            <person name="Islam-Faridi N."/>
            <person name="Romero-Severson J."/>
            <person name="DeLeo V.L."/>
            <person name="Lucas S.M."/>
            <person name="Lazic D."/>
            <person name="Gailing O."/>
            <person name="Carlson J."/>
            <person name="Staton M."/>
        </authorList>
    </citation>
    <scope>NUCLEOTIDE SEQUENCE [LARGE SCALE GENOMIC DNA]</scope>
    <source>
        <strain evidence="11">Pseudo-F2</strain>
    </source>
</reference>
<keyword evidence="12" id="KW-1185">Reference proteome</keyword>
<evidence type="ECO:0000313" key="11">
    <source>
        <dbReference type="EMBL" id="KAK4558608.1"/>
    </source>
</evidence>
<dbReference type="GO" id="GO:0009851">
    <property type="term" value="P:auxin biosynthetic process"/>
    <property type="evidence" value="ECO:0007669"/>
    <property type="project" value="UniProtKB-KW"/>
</dbReference>
<dbReference type="GO" id="GO:0050660">
    <property type="term" value="F:flavin adenine dinucleotide binding"/>
    <property type="evidence" value="ECO:0007669"/>
    <property type="project" value="InterPro"/>
</dbReference>
<comment type="caution">
    <text evidence="11">The sequence shown here is derived from an EMBL/GenBank/DDBJ whole genome shotgun (WGS) entry which is preliminary data.</text>
</comment>
<dbReference type="EC" id="1.-.-.-" evidence="10"/>
<dbReference type="InterPro" id="IPR020946">
    <property type="entry name" value="Flavin_mOase-like"/>
</dbReference>
<keyword evidence="7 10" id="KW-0560">Oxidoreductase</keyword>
<comment type="catalytic activity">
    <reaction evidence="9">
        <text>indole-3-pyruvate + NADPH + O2 + H(+) = (indol-3-yl)acetate + CO2 + NADP(+) + H2O</text>
        <dbReference type="Rhea" id="RHEA:34331"/>
        <dbReference type="ChEBI" id="CHEBI:15377"/>
        <dbReference type="ChEBI" id="CHEBI:15378"/>
        <dbReference type="ChEBI" id="CHEBI:15379"/>
        <dbReference type="ChEBI" id="CHEBI:16526"/>
        <dbReference type="ChEBI" id="CHEBI:17640"/>
        <dbReference type="ChEBI" id="CHEBI:30854"/>
        <dbReference type="ChEBI" id="CHEBI:57783"/>
        <dbReference type="ChEBI" id="CHEBI:58349"/>
        <dbReference type="EC" id="1.14.13.168"/>
    </reaction>
</comment>
<dbReference type="PRINTS" id="PR00469">
    <property type="entry name" value="PNDRDTASEII"/>
</dbReference>
<dbReference type="Proteomes" id="UP001324115">
    <property type="component" value="Unassembled WGS sequence"/>
</dbReference>
<accession>A0AAN7DZ15</accession>
<dbReference type="GO" id="GO:0004499">
    <property type="term" value="F:N,N-dimethylaniline monooxygenase activity"/>
    <property type="evidence" value="ECO:0007669"/>
    <property type="project" value="InterPro"/>
</dbReference>
<dbReference type="SUPFAM" id="SSF51905">
    <property type="entry name" value="FAD/NAD(P)-binding domain"/>
    <property type="match status" value="1"/>
</dbReference>
<evidence type="ECO:0000256" key="7">
    <source>
        <dbReference type="ARBA" id="ARBA00023002"/>
    </source>
</evidence>
<dbReference type="PANTHER" id="PTHR43539:SF42">
    <property type="entry name" value="OS01G0273800 PROTEIN"/>
    <property type="match status" value="1"/>
</dbReference>
<keyword evidence="6" id="KW-0521">NADP</keyword>
<proteinExistence type="inferred from homology"/>
<evidence type="ECO:0000256" key="1">
    <source>
        <dbReference type="ARBA" id="ARBA00001974"/>
    </source>
</evidence>
<evidence type="ECO:0000256" key="8">
    <source>
        <dbReference type="ARBA" id="ARBA00023070"/>
    </source>
</evidence>
<dbReference type="Gene3D" id="3.50.50.60">
    <property type="entry name" value="FAD/NAD(P)-binding domain"/>
    <property type="match status" value="1"/>
</dbReference>
<dbReference type="InterPro" id="IPR050982">
    <property type="entry name" value="Auxin_biosynth/cation_transpt"/>
</dbReference>
<comment type="pathway">
    <text evidence="2">Plant hormone metabolism; auxin biosynthesis.</text>
</comment>
<evidence type="ECO:0000256" key="5">
    <source>
        <dbReference type="ARBA" id="ARBA00022827"/>
    </source>
</evidence>
<dbReference type="PANTHER" id="PTHR43539">
    <property type="entry name" value="FLAVIN-BINDING MONOOXYGENASE-LIKE PROTEIN (AFU_ORTHOLOGUE AFUA_4G09220)"/>
    <property type="match status" value="1"/>
</dbReference>
<evidence type="ECO:0000256" key="6">
    <source>
        <dbReference type="ARBA" id="ARBA00022857"/>
    </source>
</evidence>
<dbReference type="GO" id="GO:0050661">
    <property type="term" value="F:NADP binding"/>
    <property type="evidence" value="ECO:0007669"/>
    <property type="project" value="InterPro"/>
</dbReference>
<keyword evidence="8" id="KW-0073">Auxin biosynthesis</keyword>
<evidence type="ECO:0000256" key="10">
    <source>
        <dbReference type="RuleBase" id="RU361177"/>
    </source>
</evidence>
<name>A0AAN7DZ15_QUERU</name>
<protein>
    <recommendedName>
        <fullName evidence="10">Flavin-containing monooxygenase</fullName>
        <ecNumber evidence="10">1.-.-.-</ecNumber>
    </recommendedName>
</protein>
<dbReference type="AlphaFoldDB" id="A0AAN7DZ15"/>
<evidence type="ECO:0000313" key="12">
    <source>
        <dbReference type="Proteomes" id="UP001324115"/>
    </source>
</evidence>
<evidence type="ECO:0000256" key="3">
    <source>
        <dbReference type="ARBA" id="ARBA00009183"/>
    </source>
</evidence>
<dbReference type="Pfam" id="PF00743">
    <property type="entry name" value="FMO-like"/>
    <property type="match status" value="1"/>
</dbReference>
<gene>
    <name evidence="11" type="ORF">RGQ29_008066</name>
</gene>
<organism evidence="11 12">
    <name type="scientific">Quercus rubra</name>
    <name type="common">Northern red oak</name>
    <name type="synonym">Quercus borealis</name>
    <dbReference type="NCBI Taxonomy" id="3512"/>
    <lineage>
        <taxon>Eukaryota</taxon>
        <taxon>Viridiplantae</taxon>
        <taxon>Streptophyta</taxon>
        <taxon>Embryophyta</taxon>
        <taxon>Tracheophyta</taxon>
        <taxon>Spermatophyta</taxon>
        <taxon>Magnoliopsida</taxon>
        <taxon>eudicotyledons</taxon>
        <taxon>Gunneridae</taxon>
        <taxon>Pentapetalae</taxon>
        <taxon>rosids</taxon>
        <taxon>fabids</taxon>
        <taxon>Fagales</taxon>
        <taxon>Fagaceae</taxon>
        <taxon>Quercus</taxon>
    </lineage>
</organism>
<evidence type="ECO:0000256" key="9">
    <source>
        <dbReference type="ARBA" id="ARBA00047707"/>
    </source>
</evidence>
<evidence type="ECO:0000256" key="4">
    <source>
        <dbReference type="ARBA" id="ARBA00022630"/>
    </source>
</evidence>
<evidence type="ECO:0000256" key="2">
    <source>
        <dbReference type="ARBA" id="ARBA00004814"/>
    </source>
</evidence>
<comment type="similarity">
    <text evidence="3 10">Belongs to the FMO family.</text>
</comment>
<keyword evidence="10" id="KW-0503">Monooxygenase</keyword>
<dbReference type="EMBL" id="JAXUIC010000012">
    <property type="protein sequence ID" value="KAK4558608.1"/>
    <property type="molecule type" value="Genomic_DNA"/>
</dbReference>
<dbReference type="GO" id="GO:0103075">
    <property type="term" value="F:indole-3-pyruvate monooxygenase activity"/>
    <property type="evidence" value="ECO:0007669"/>
    <property type="project" value="UniProtKB-EC"/>
</dbReference>
<sequence length="292" mass="33568">MEEEVTIIIGSGAACLSQQSIPYIILEREDCIASIWKKYSYDHLHLHLAKQFCELPHMSFPASYPTFVPKKMFIQYLDDYVSHFNIIPMFQRTVESAEYNEVFKRWIVRARNASSGEVEIYNAKFLVVATGETTNPYTPEVEGLNTFPGEVLHSTQYKSGKEFKNKNVLVVGFGNSGVEIALDLANHDLLKELFLNFTHHYYISMEMVHLGLTMLKYFPASLMDFLMVMLSKLVYGDLTKYGITRPTEGPFSMKIKYGKYPVVDVGMYINKFGEIQVRILSEKMVHILVKSY</sequence>
<dbReference type="InterPro" id="IPR036188">
    <property type="entry name" value="FAD/NAD-bd_sf"/>
</dbReference>
<comment type="cofactor">
    <cofactor evidence="1 10">
        <name>FAD</name>
        <dbReference type="ChEBI" id="CHEBI:57692"/>
    </cofactor>
</comment>
<keyword evidence="4 10" id="KW-0285">Flavoprotein</keyword>
<keyword evidence="5 10" id="KW-0274">FAD</keyword>